<feature type="region of interest" description="Disordered" evidence="1">
    <location>
        <begin position="397"/>
        <end position="422"/>
    </location>
</feature>
<gene>
    <name evidence="2" type="ORF">HF086_006616</name>
</gene>
<evidence type="ECO:0000256" key="1">
    <source>
        <dbReference type="SAM" id="MobiDB-lite"/>
    </source>
</evidence>
<feature type="region of interest" description="Disordered" evidence="1">
    <location>
        <begin position="164"/>
        <end position="201"/>
    </location>
</feature>
<feature type="compositionally biased region" description="Basic residues" evidence="1">
    <location>
        <begin position="413"/>
        <end position="422"/>
    </location>
</feature>
<accession>A0A922SBZ1</accession>
<feature type="compositionally biased region" description="Polar residues" evidence="1">
    <location>
        <begin position="164"/>
        <end position="188"/>
    </location>
</feature>
<dbReference type="Proteomes" id="UP000814243">
    <property type="component" value="Unassembled WGS sequence"/>
</dbReference>
<name>A0A922SBZ1_SPOEX</name>
<dbReference type="AlphaFoldDB" id="A0A922SBZ1"/>
<proteinExistence type="predicted"/>
<sequence>MDILSEIYYKSSVENERNVQFWENYLGNLKNLDFSVFSDKLKVPTLVPIGSRILFRGELIHTNEVTAALEKLDMYIKEKEYFGNQLSLTRKTLYDKEGQEIIEYYSEEEDKVWRAKHRENVRKYKQNKNREEETENQIMTDEELWVRLEELELQEELENELSIITSDTQQTPPNIDESNPTNPNLEQENISKEEKEKEKKKKFHEIIYNEKKDKREETKVPEITSKLDILQQVINKQNELEEKLHELKNRERCRTKDEKDLILEDIIDNEDVEETKEDLEGNDQEGQIPKIQRRVSFVDENDSNTLDITFKHSVTDPINKPYDASKGIQKPSDIYQAHSNLFGTGTTSILKKSKYATADVKRAPKVEFQKESAAQVKSHENGSQEVIVIKDVVEKEEQENSKLLSQPRPTSLFKKKRMQSKS</sequence>
<dbReference type="EMBL" id="JACEFF010000755">
    <property type="protein sequence ID" value="KAH9631624.1"/>
    <property type="molecule type" value="Genomic_DNA"/>
</dbReference>
<evidence type="ECO:0000313" key="3">
    <source>
        <dbReference type="Proteomes" id="UP000814243"/>
    </source>
</evidence>
<protein>
    <submittedName>
        <fullName evidence="2">Uncharacterized protein</fullName>
    </submittedName>
</protein>
<reference evidence="2" key="1">
    <citation type="journal article" date="2021" name="G3 (Bethesda)">
        <title>Genome and transcriptome analysis of the beet armyworm Spodoptera exigua reveals targets for pest control. .</title>
        <authorList>
            <person name="Simon S."/>
            <person name="Breeschoten T."/>
            <person name="Jansen H.J."/>
            <person name="Dirks R.P."/>
            <person name="Schranz M.E."/>
            <person name="Ros V.I.D."/>
        </authorList>
    </citation>
    <scope>NUCLEOTIDE SEQUENCE</scope>
    <source>
        <strain evidence="2">TB_SE_WUR_2020</strain>
    </source>
</reference>
<organism evidence="2 3">
    <name type="scientific">Spodoptera exigua</name>
    <name type="common">Beet armyworm</name>
    <name type="synonym">Noctua fulgens</name>
    <dbReference type="NCBI Taxonomy" id="7107"/>
    <lineage>
        <taxon>Eukaryota</taxon>
        <taxon>Metazoa</taxon>
        <taxon>Ecdysozoa</taxon>
        <taxon>Arthropoda</taxon>
        <taxon>Hexapoda</taxon>
        <taxon>Insecta</taxon>
        <taxon>Pterygota</taxon>
        <taxon>Neoptera</taxon>
        <taxon>Endopterygota</taxon>
        <taxon>Lepidoptera</taxon>
        <taxon>Glossata</taxon>
        <taxon>Ditrysia</taxon>
        <taxon>Noctuoidea</taxon>
        <taxon>Noctuidae</taxon>
        <taxon>Amphipyrinae</taxon>
        <taxon>Spodoptera</taxon>
    </lineage>
</organism>
<evidence type="ECO:0000313" key="2">
    <source>
        <dbReference type="EMBL" id="KAH9631624.1"/>
    </source>
</evidence>
<comment type="caution">
    <text evidence="2">The sequence shown here is derived from an EMBL/GenBank/DDBJ whole genome shotgun (WGS) entry which is preliminary data.</text>
</comment>